<gene>
    <name evidence="2" type="ORF">WG66_14158</name>
</gene>
<dbReference type="SUPFAM" id="SSF49870">
    <property type="entry name" value="Osmotin, thaumatin-like protein"/>
    <property type="match status" value="1"/>
</dbReference>
<evidence type="ECO:0008006" key="4">
    <source>
        <dbReference type="Google" id="ProtNLM"/>
    </source>
</evidence>
<evidence type="ECO:0000313" key="2">
    <source>
        <dbReference type="EMBL" id="KTB33265.1"/>
    </source>
</evidence>
<accession>A0A0W0FAF5</accession>
<dbReference type="InterPro" id="IPR037176">
    <property type="entry name" value="Osmotin/thaumatin-like_sf"/>
</dbReference>
<dbReference type="EMBL" id="LATX01002182">
    <property type="protein sequence ID" value="KTB33265.1"/>
    <property type="molecule type" value="Genomic_DNA"/>
</dbReference>
<dbReference type="Proteomes" id="UP000054988">
    <property type="component" value="Unassembled WGS sequence"/>
</dbReference>
<name>A0A0W0FAF5_MONRR</name>
<keyword evidence="1" id="KW-0732">Signal</keyword>
<feature type="signal peptide" evidence="1">
    <location>
        <begin position="1"/>
        <end position="20"/>
    </location>
</feature>
<reference evidence="2 3" key="1">
    <citation type="submission" date="2015-12" db="EMBL/GenBank/DDBJ databases">
        <title>Draft genome sequence of Moniliophthora roreri, the causal agent of frosty pod rot of cacao.</title>
        <authorList>
            <person name="Aime M.C."/>
            <person name="Diaz-Valderrama J.R."/>
            <person name="Kijpornyongpan T."/>
            <person name="Phillips-Mora W."/>
        </authorList>
    </citation>
    <scope>NUCLEOTIDE SEQUENCE [LARGE SCALE GENOMIC DNA]</scope>
    <source>
        <strain evidence="2 3">MCA 2952</strain>
    </source>
</reference>
<proteinExistence type="predicted"/>
<protein>
    <recommendedName>
        <fullName evidence="4">Thaumatin-like protein</fullName>
    </recommendedName>
</protein>
<dbReference type="AlphaFoldDB" id="A0A0W0FAF5"/>
<feature type="chain" id="PRO_5006901622" description="Thaumatin-like protein" evidence="1">
    <location>
        <begin position="21"/>
        <end position="268"/>
    </location>
</feature>
<dbReference type="eggNOG" id="ENOG502SPZR">
    <property type="taxonomic scope" value="Eukaryota"/>
</dbReference>
<comment type="caution">
    <text evidence="2">The sequence shown here is derived from an EMBL/GenBank/DDBJ whole genome shotgun (WGS) entry which is preliminary data.</text>
</comment>
<organism evidence="2 3">
    <name type="scientific">Moniliophthora roreri</name>
    <name type="common">Frosty pod rot fungus</name>
    <name type="synonym">Monilia roreri</name>
    <dbReference type="NCBI Taxonomy" id="221103"/>
    <lineage>
        <taxon>Eukaryota</taxon>
        <taxon>Fungi</taxon>
        <taxon>Dikarya</taxon>
        <taxon>Basidiomycota</taxon>
        <taxon>Agaricomycotina</taxon>
        <taxon>Agaricomycetes</taxon>
        <taxon>Agaricomycetidae</taxon>
        <taxon>Agaricales</taxon>
        <taxon>Marasmiineae</taxon>
        <taxon>Marasmiaceae</taxon>
        <taxon>Moniliophthora</taxon>
    </lineage>
</organism>
<dbReference type="Gene3D" id="2.60.110.10">
    <property type="entry name" value="Thaumatin"/>
    <property type="match status" value="1"/>
</dbReference>
<evidence type="ECO:0000313" key="3">
    <source>
        <dbReference type="Proteomes" id="UP000054988"/>
    </source>
</evidence>
<sequence length="268" mass="28128">MKLLQVSLLVAALSPMLSHAAHQFTLINRCTSAITPVIADTRCGYSPRCSDAASYTAAQPNRLAAGASQTVTIPSRWVGRIFAQNGRCGAKGESCSLTEFNLDSGDFFTPQSYDISNIQGFTQSLQINANGCETVTCRNVDCGCRSAYPPGDLSGCGNDSPVRACGAGDIAFSPAIAAPSPNLEARQVQPNQHGTIITFFFGSFLEPNFGLPPLSGNPPPPSTLTLPTVDGVVSGGKLYLAVVETANTCPPRNVPPQYALTKTSLVLQ</sequence>
<evidence type="ECO:0000256" key="1">
    <source>
        <dbReference type="SAM" id="SignalP"/>
    </source>
</evidence>